<reference evidence="2 3" key="1">
    <citation type="journal article" date="2019" name="Int. J. Syst. Evol. Microbiol.">
        <title>The Global Catalogue of Microorganisms (GCM) 10K type strain sequencing project: providing services to taxonomists for standard genome sequencing and annotation.</title>
        <authorList>
            <consortium name="The Broad Institute Genomics Platform"/>
            <consortium name="The Broad Institute Genome Sequencing Center for Infectious Disease"/>
            <person name="Wu L."/>
            <person name="Ma J."/>
        </authorList>
    </citation>
    <scope>NUCLEOTIDE SEQUENCE [LARGE SCALE GENOMIC DNA]</scope>
    <source>
        <strain evidence="2 3">CGMCC 1.12237</strain>
    </source>
</reference>
<keyword evidence="3" id="KW-1185">Reference proteome</keyword>
<protein>
    <submittedName>
        <fullName evidence="2">Right-handed parallel beta-helix repeat-containing protein</fullName>
    </submittedName>
</protein>
<comment type="caution">
    <text evidence="2">The sequence shown here is derived from an EMBL/GenBank/DDBJ whole genome shotgun (WGS) entry which is preliminary data.</text>
</comment>
<evidence type="ECO:0000313" key="3">
    <source>
        <dbReference type="Proteomes" id="UP001596201"/>
    </source>
</evidence>
<organism evidence="2 3">
    <name type="scientific">Salinirubrum litoreum</name>
    <dbReference type="NCBI Taxonomy" id="1126234"/>
    <lineage>
        <taxon>Archaea</taxon>
        <taxon>Methanobacteriati</taxon>
        <taxon>Methanobacteriota</taxon>
        <taxon>Stenosarchaea group</taxon>
        <taxon>Halobacteria</taxon>
        <taxon>Halobacteriales</taxon>
        <taxon>Haloferacaceae</taxon>
        <taxon>Salinirubrum</taxon>
    </lineage>
</organism>
<feature type="region of interest" description="Disordered" evidence="1">
    <location>
        <begin position="1"/>
        <end position="24"/>
    </location>
</feature>
<sequence length="546" mass="58164">MDSQRSSQTSQSSPPPTTDDRDRVGTTRRAYLGGLAAVGLAGVLGTTGSATADVTDVDLPEAYLDRFGTVVDIVDAGADPTGGESVHEVLYDVVDDDTLVVFPEGRYRMDHQFRHTGFTNLGFYGPNATLFHGRIDAVSESTVTEGEFTESARFFRLGVIYNPGTDLLFEGFTFDFTAPDTGLRAIETYVTDGLEVRDVTIAGQHDTGTLGPALFSVTRAAGTGVVERFRAPDGGAFSDDTIGDIWTGPTGMLVDPRHAGTLRVVDCELGPFPDNGLYISGANGTVHVEGGTYKNSNVASIRLMGHGSSIRGATVVVDEAIDGANQRGIRIDEGSDLLVADTTVELTDPNGAAIRVLDDVETARIENSSLYLGPATPERGLRVSRDAGRVEVVGTDVETHGGSNAVYVEGRNTVDDATVLLQDLHITGDAPGVGAREAIRVERANCRLENLTVDQPGDEYRRCLEVIGDDCLVNGGTYTSTHHPIINVGSRTFYDGITARSYDGFEAMKLYAEGTEVVIDDSVLYGGYNDKGVNGLFVHETSFPPA</sequence>
<feature type="compositionally biased region" description="Low complexity" evidence="1">
    <location>
        <begin position="1"/>
        <end position="12"/>
    </location>
</feature>
<gene>
    <name evidence="2" type="ORF">ACFPJ5_11675</name>
</gene>
<evidence type="ECO:0000313" key="2">
    <source>
        <dbReference type="EMBL" id="MFC5367595.1"/>
    </source>
</evidence>
<dbReference type="InterPro" id="IPR011050">
    <property type="entry name" value="Pectin_lyase_fold/virulence"/>
</dbReference>
<evidence type="ECO:0000256" key="1">
    <source>
        <dbReference type="SAM" id="MobiDB-lite"/>
    </source>
</evidence>
<name>A0ABD5RC33_9EURY</name>
<dbReference type="PROSITE" id="PS51318">
    <property type="entry name" value="TAT"/>
    <property type="match status" value="1"/>
</dbReference>
<accession>A0ABD5RC33</accession>
<proteinExistence type="predicted"/>
<dbReference type="Proteomes" id="UP001596201">
    <property type="component" value="Unassembled WGS sequence"/>
</dbReference>
<dbReference type="SUPFAM" id="SSF51126">
    <property type="entry name" value="Pectin lyase-like"/>
    <property type="match status" value="1"/>
</dbReference>
<dbReference type="AlphaFoldDB" id="A0ABD5RC33"/>
<dbReference type="InterPro" id="IPR006311">
    <property type="entry name" value="TAT_signal"/>
</dbReference>
<dbReference type="RefSeq" id="WP_227229844.1">
    <property type="nucleotide sequence ID" value="NZ_JAJCVJ010000002.1"/>
</dbReference>
<dbReference type="EMBL" id="JBHSKX010000002">
    <property type="protein sequence ID" value="MFC5367595.1"/>
    <property type="molecule type" value="Genomic_DNA"/>
</dbReference>